<organism evidence="5 6">
    <name type="scientific">Bradyrhizobium rifense</name>
    <dbReference type="NCBI Taxonomy" id="515499"/>
    <lineage>
        <taxon>Bacteria</taxon>
        <taxon>Pseudomonadati</taxon>
        <taxon>Pseudomonadota</taxon>
        <taxon>Alphaproteobacteria</taxon>
        <taxon>Hyphomicrobiales</taxon>
        <taxon>Nitrobacteraceae</taxon>
        <taxon>Bradyrhizobium</taxon>
    </lineage>
</organism>
<name>A0A5D3JZ97_9BRAD</name>
<dbReference type="NCBIfam" id="TIGR00254">
    <property type="entry name" value="GGDEF"/>
    <property type="match status" value="1"/>
</dbReference>
<reference evidence="5 6" key="1">
    <citation type="submission" date="2019-08" db="EMBL/GenBank/DDBJ databases">
        <title>Bradyrhizobium hipponensis sp. nov., a rhizobium isolated from a Lupinus angustifolius root nodule in Tunisia.</title>
        <authorList>
            <person name="Off K."/>
            <person name="Rejili M."/>
            <person name="Mars M."/>
            <person name="Brachmann A."/>
            <person name="Marin M."/>
        </authorList>
    </citation>
    <scope>NUCLEOTIDE SEQUENCE [LARGE SCALE GENOMIC DNA]</scope>
    <source>
        <strain evidence="5 6">CTAW71</strain>
    </source>
</reference>
<sequence length="527" mass="58412">MSRLVPERTFLAGKIIFNFGQSSIDCVVRRLSEEAATLEMQSGLGVPDHFQLRLAGRDILSCRVIWRSDRQVGVGFEQPGSVERPTNDGQGRSPDSLMRAQMLALRAALDHVPTGIVLLDDRLRARLINRSFRQMWHLPDQVADSNPSILTLLSHGRDIGAYEVPDPALEAHVKERVRVIEAGDPTPIDVRRTNGDVVRVQCTPLPDGGRMLTYTPVTDIVRFSDELKLLRDALENVQDGVLLLDSDLNASFMNLRMRRFWEVSEEEAATRPAYASLVSRAQRASAPDLAANELAKFPGKRLAEVKAGDHVRDLRTPDGRQIRAHCTTMSNGGRMLTYVDITDLNDKANMLERLATTDPLTGLYNRRHFLSSLDAEWSRFQRYYRSVSVLMLDIDHFKSVNDRYGHAVGDEAIKAVAAACNEGKRKSDLVGRIGGEEFAVLLPETSLSRAKLVAERIRKRAMAIRLNAHQVQFGITVSIGIAEASVSMSGIDALMGAADQALYQAKAEGRNRCIAWTPPPPASRAAE</sequence>
<dbReference type="GO" id="GO:0052621">
    <property type="term" value="F:diguanylate cyclase activity"/>
    <property type="evidence" value="ECO:0007669"/>
    <property type="project" value="UniProtKB-EC"/>
</dbReference>
<evidence type="ECO:0000256" key="3">
    <source>
        <dbReference type="SAM" id="MobiDB-lite"/>
    </source>
</evidence>
<dbReference type="InterPro" id="IPR050469">
    <property type="entry name" value="Diguanylate_Cyclase"/>
</dbReference>
<comment type="catalytic activity">
    <reaction evidence="2">
        <text>2 GTP = 3',3'-c-di-GMP + 2 diphosphate</text>
        <dbReference type="Rhea" id="RHEA:24898"/>
        <dbReference type="ChEBI" id="CHEBI:33019"/>
        <dbReference type="ChEBI" id="CHEBI:37565"/>
        <dbReference type="ChEBI" id="CHEBI:58805"/>
        <dbReference type="EC" id="2.7.7.65"/>
    </reaction>
</comment>
<evidence type="ECO:0000256" key="2">
    <source>
        <dbReference type="ARBA" id="ARBA00034247"/>
    </source>
</evidence>
<proteinExistence type="predicted"/>
<accession>A0A5D3JZ97</accession>
<dbReference type="SMART" id="SM00267">
    <property type="entry name" value="GGDEF"/>
    <property type="match status" value="1"/>
</dbReference>
<dbReference type="OrthoDB" id="9812260at2"/>
<dbReference type="GO" id="GO:1902201">
    <property type="term" value="P:negative regulation of bacterial-type flagellum-dependent cell motility"/>
    <property type="evidence" value="ECO:0007669"/>
    <property type="project" value="TreeGrafter"/>
</dbReference>
<dbReference type="PANTHER" id="PTHR45138">
    <property type="entry name" value="REGULATORY COMPONENTS OF SENSORY TRANSDUCTION SYSTEM"/>
    <property type="match status" value="1"/>
</dbReference>
<dbReference type="CDD" id="cd01949">
    <property type="entry name" value="GGDEF"/>
    <property type="match status" value="1"/>
</dbReference>
<dbReference type="InterPro" id="IPR000160">
    <property type="entry name" value="GGDEF_dom"/>
</dbReference>
<feature type="domain" description="GGDEF" evidence="4">
    <location>
        <begin position="385"/>
        <end position="518"/>
    </location>
</feature>
<dbReference type="InterPro" id="IPR000014">
    <property type="entry name" value="PAS"/>
</dbReference>
<dbReference type="GO" id="GO:0043709">
    <property type="term" value="P:cell adhesion involved in single-species biofilm formation"/>
    <property type="evidence" value="ECO:0007669"/>
    <property type="project" value="TreeGrafter"/>
</dbReference>
<evidence type="ECO:0000259" key="4">
    <source>
        <dbReference type="PROSITE" id="PS50887"/>
    </source>
</evidence>
<dbReference type="EC" id="2.7.7.65" evidence="1"/>
<dbReference type="RefSeq" id="WP_148777842.1">
    <property type="nucleotide sequence ID" value="NZ_VSSS01000072.1"/>
</dbReference>
<dbReference type="EMBL" id="VSSS01000072">
    <property type="protein sequence ID" value="TYL87277.1"/>
    <property type="molecule type" value="Genomic_DNA"/>
</dbReference>
<evidence type="ECO:0000256" key="1">
    <source>
        <dbReference type="ARBA" id="ARBA00012528"/>
    </source>
</evidence>
<dbReference type="Gene3D" id="3.30.450.20">
    <property type="entry name" value="PAS domain"/>
    <property type="match status" value="2"/>
</dbReference>
<dbReference type="AlphaFoldDB" id="A0A5D3JZ97"/>
<dbReference type="Gene3D" id="3.30.70.270">
    <property type="match status" value="1"/>
</dbReference>
<dbReference type="SMART" id="SM00091">
    <property type="entry name" value="PAS"/>
    <property type="match status" value="2"/>
</dbReference>
<dbReference type="PROSITE" id="PS50887">
    <property type="entry name" value="GGDEF"/>
    <property type="match status" value="1"/>
</dbReference>
<dbReference type="Pfam" id="PF00990">
    <property type="entry name" value="GGDEF"/>
    <property type="match status" value="1"/>
</dbReference>
<dbReference type="SUPFAM" id="SSF55785">
    <property type="entry name" value="PYP-like sensor domain (PAS domain)"/>
    <property type="match status" value="2"/>
</dbReference>
<comment type="caution">
    <text evidence="5">The sequence shown here is derived from an EMBL/GenBank/DDBJ whole genome shotgun (WGS) entry which is preliminary data.</text>
</comment>
<dbReference type="InterPro" id="IPR043128">
    <property type="entry name" value="Rev_trsase/Diguanyl_cyclase"/>
</dbReference>
<evidence type="ECO:0000313" key="6">
    <source>
        <dbReference type="Proteomes" id="UP000324758"/>
    </source>
</evidence>
<dbReference type="InterPro" id="IPR029787">
    <property type="entry name" value="Nucleotide_cyclase"/>
</dbReference>
<protein>
    <recommendedName>
        <fullName evidence="1">diguanylate cyclase</fullName>
        <ecNumber evidence="1">2.7.7.65</ecNumber>
    </recommendedName>
</protein>
<dbReference type="PANTHER" id="PTHR45138:SF9">
    <property type="entry name" value="DIGUANYLATE CYCLASE DGCM-RELATED"/>
    <property type="match status" value="1"/>
</dbReference>
<dbReference type="Pfam" id="PF12860">
    <property type="entry name" value="PAS_7"/>
    <property type="match status" value="2"/>
</dbReference>
<keyword evidence="6" id="KW-1185">Reference proteome</keyword>
<dbReference type="FunFam" id="3.30.70.270:FF:000001">
    <property type="entry name" value="Diguanylate cyclase domain protein"/>
    <property type="match status" value="1"/>
</dbReference>
<dbReference type="GO" id="GO:0005886">
    <property type="term" value="C:plasma membrane"/>
    <property type="evidence" value="ECO:0007669"/>
    <property type="project" value="TreeGrafter"/>
</dbReference>
<feature type="region of interest" description="Disordered" evidence="3">
    <location>
        <begin position="76"/>
        <end position="95"/>
    </location>
</feature>
<dbReference type="Proteomes" id="UP000324758">
    <property type="component" value="Unassembled WGS sequence"/>
</dbReference>
<dbReference type="SUPFAM" id="SSF55073">
    <property type="entry name" value="Nucleotide cyclase"/>
    <property type="match status" value="1"/>
</dbReference>
<gene>
    <name evidence="5" type="ORF">FXB40_40415</name>
</gene>
<dbReference type="InterPro" id="IPR035965">
    <property type="entry name" value="PAS-like_dom_sf"/>
</dbReference>
<evidence type="ECO:0000313" key="5">
    <source>
        <dbReference type="EMBL" id="TYL87277.1"/>
    </source>
</evidence>